<proteinExistence type="predicted"/>
<dbReference type="EMBL" id="FZNY01000001">
    <property type="protein sequence ID" value="SNR49121.1"/>
    <property type="molecule type" value="Genomic_DNA"/>
</dbReference>
<gene>
    <name evidence="1" type="ORF">SAMN06265376_1011397</name>
</gene>
<keyword evidence="2" id="KW-1185">Reference proteome</keyword>
<dbReference type="SUPFAM" id="SSF51735">
    <property type="entry name" value="NAD(P)-binding Rossmann-fold domains"/>
    <property type="match status" value="1"/>
</dbReference>
<dbReference type="Proteomes" id="UP000198379">
    <property type="component" value="Unassembled WGS sequence"/>
</dbReference>
<dbReference type="CDD" id="cd05233">
    <property type="entry name" value="SDR_c"/>
    <property type="match status" value="1"/>
</dbReference>
<protein>
    <submittedName>
        <fullName evidence="1">NAD(P)-dependent dehydrogenase, short-chain alcohol dehydrogenase family</fullName>
    </submittedName>
</protein>
<reference evidence="1 2" key="1">
    <citation type="submission" date="2017-06" db="EMBL/GenBank/DDBJ databases">
        <authorList>
            <person name="Kim H.J."/>
            <person name="Triplett B.A."/>
        </authorList>
    </citation>
    <scope>NUCLEOTIDE SEQUENCE [LARGE SCALE GENOMIC DNA]</scope>
    <source>
        <strain evidence="1 2">DSM 25597</strain>
    </source>
</reference>
<evidence type="ECO:0000313" key="2">
    <source>
        <dbReference type="Proteomes" id="UP000198379"/>
    </source>
</evidence>
<dbReference type="Gene3D" id="3.40.50.720">
    <property type="entry name" value="NAD(P)-binding Rossmann-like Domain"/>
    <property type="match status" value="1"/>
</dbReference>
<dbReference type="InterPro" id="IPR036291">
    <property type="entry name" value="NAD(P)-bd_dom_sf"/>
</dbReference>
<dbReference type="OrthoDB" id="56744at2"/>
<dbReference type="Pfam" id="PF00106">
    <property type="entry name" value="adh_short"/>
    <property type="match status" value="1"/>
</dbReference>
<dbReference type="AlphaFoldDB" id="A0A238WRV9"/>
<dbReference type="RefSeq" id="WP_089370650.1">
    <property type="nucleotide sequence ID" value="NZ_BMEP01000003.1"/>
</dbReference>
<name>A0A238WRV9_9FLAO</name>
<accession>A0A238WRV9</accession>
<dbReference type="Pfam" id="PF13561">
    <property type="entry name" value="adh_short_C2"/>
    <property type="match status" value="1"/>
</dbReference>
<dbReference type="PANTHER" id="PTHR43544">
    <property type="entry name" value="SHORT-CHAIN DEHYDROGENASE/REDUCTASE"/>
    <property type="match status" value="1"/>
</dbReference>
<organism evidence="1 2">
    <name type="scientific">Dokdonia pacifica</name>
    <dbReference type="NCBI Taxonomy" id="1627892"/>
    <lineage>
        <taxon>Bacteria</taxon>
        <taxon>Pseudomonadati</taxon>
        <taxon>Bacteroidota</taxon>
        <taxon>Flavobacteriia</taxon>
        <taxon>Flavobacteriales</taxon>
        <taxon>Flavobacteriaceae</taxon>
        <taxon>Dokdonia</taxon>
    </lineage>
</organism>
<dbReference type="GO" id="GO:0005737">
    <property type="term" value="C:cytoplasm"/>
    <property type="evidence" value="ECO:0007669"/>
    <property type="project" value="TreeGrafter"/>
</dbReference>
<sequence>MNDFTKYSFTETEWNNCLKVLLLLKDDPFDNPDNRQFGALIAKIQKQAKKIRRKESYSQKKQRDLDIINDSVISQNALQNTTTYSVHNAPMICIEGEKASNTFTTLEIPKNCYCCNWNYIQAHFFYNRLCPICAENNYENRFKTIDLSGRHVILTGGRVKIGYATALKLLRSNAIVTVTTRFPGLALAQFKKEKDYHTWKENLTLYGLDLRNLKAVETFVEDYKQKHDSLDILINNAAQTIKYTDSYYSPLIAEEKKQLALLEDTKWGTPNCTPITGHTLLENDAHQEFVSLNRFGQPIDNRTKTSWNATLEEVGMVELLEVNLINQISPYFLIKELTPLLKASTFDKKFIINVTSSEGIFSYSNKTIYHPHTNMTKASLNMLTRTSGKEYETYGIYMNAVDVGWVSTGAKEALRKKQFEKGYIPPLDPVDGAARIMVPIIEGIQNIHNPVGALLKNYKIVNW</sequence>
<evidence type="ECO:0000313" key="1">
    <source>
        <dbReference type="EMBL" id="SNR49121.1"/>
    </source>
</evidence>
<dbReference type="InterPro" id="IPR051468">
    <property type="entry name" value="Fungal_SecMetab_SDRs"/>
</dbReference>
<dbReference type="GO" id="GO:0016491">
    <property type="term" value="F:oxidoreductase activity"/>
    <property type="evidence" value="ECO:0007669"/>
    <property type="project" value="TreeGrafter"/>
</dbReference>
<dbReference type="InterPro" id="IPR002347">
    <property type="entry name" value="SDR_fam"/>
</dbReference>
<dbReference type="PANTHER" id="PTHR43544:SF2">
    <property type="entry name" value="OXIDOREDUCTASE"/>
    <property type="match status" value="1"/>
</dbReference>
<dbReference type="PRINTS" id="PR00081">
    <property type="entry name" value="GDHRDH"/>
</dbReference>